<comment type="caution">
    <text evidence="1">The sequence shown here is derived from an EMBL/GenBank/DDBJ whole genome shotgun (WGS) entry which is preliminary data.</text>
</comment>
<protein>
    <submittedName>
        <fullName evidence="1">Uncharacterized protein</fullName>
    </submittedName>
</protein>
<evidence type="ECO:0000313" key="2">
    <source>
        <dbReference type="Proteomes" id="UP000220353"/>
    </source>
</evidence>
<proteinExistence type="predicted"/>
<dbReference type="EMBL" id="NWTC01000022">
    <property type="protein sequence ID" value="PDT45332.1"/>
    <property type="molecule type" value="Genomic_DNA"/>
</dbReference>
<sequence>MILSQLGQLVIHDAHKIDLVAVDAQANAANQNACACSLSRSRPPDGPRLVGGRASTTTIPVCYDTVLTYFEGTNPEAFALLYDPEEDLREDEEWIAEQAKLLNAVVVTRGNLKAYPVDLIRKRLG</sequence>
<accession>A0A2A6LSZ0</accession>
<organism evidence="1 2">
    <name type="scientific">Rhizobium fredii</name>
    <name type="common">Sinorhizobium fredii</name>
    <dbReference type="NCBI Taxonomy" id="380"/>
    <lineage>
        <taxon>Bacteria</taxon>
        <taxon>Pseudomonadati</taxon>
        <taxon>Pseudomonadota</taxon>
        <taxon>Alphaproteobacteria</taxon>
        <taxon>Hyphomicrobiales</taxon>
        <taxon>Rhizobiaceae</taxon>
        <taxon>Sinorhizobium/Ensifer group</taxon>
        <taxon>Sinorhizobium</taxon>
    </lineage>
</organism>
<name>A0A2A6LSZ0_RHIFR</name>
<dbReference type="Proteomes" id="UP000220353">
    <property type="component" value="Unassembled WGS sequence"/>
</dbReference>
<dbReference type="AlphaFoldDB" id="A0A2A6LSZ0"/>
<evidence type="ECO:0000313" key="1">
    <source>
        <dbReference type="EMBL" id="PDT45332.1"/>
    </source>
</evidence>
<reference evidence="1 2" key="1">
    <citation type="submission" date="2017-09" db="EMBL/GenBank/DDBJ databases">
        <title>Comparative genomics of rhizobia isolated from Phaseolus vulgaris in China.</title>
        <authorList>
            <person name="Tong W."/>
        </authorList>
    </citation>
    <scope>NUCLEOTIDE SEQUENCE [LARGE SCALE GENOMIC DNA]</scope>
    <source>
        <strain evidence="1 2">PCH1</strain>
    </source>
</reference>
<gene>
    <name evidence="1" type="ORF">CO661_24010</name>
</gene>